<reference evidence="1 2" key="1">
    <citation type="journal article" date="2021" name="Plant Biotechnol. J.">
        <title>Multi-omics assisted identification of the key and species-specific regulatory components of drought-tolerant mechanisms in Gossypium stocksii.</title>
        <authorList>
            <person name="Yu D."/>
            <person name="Ke L."/>
            <person name="Zhang D."/>
            <person name="Wu Y."/>
            <person name="Sun Y."/>
            <person name="Mei J."/>
            <person name="Sun J."/>
            <person name="Sun Y."/>
        </authorList>
    </citation>
    <scope>NUCLEOTIDE SEQUENCE [LARGE SCALE GENOMIC DNA]</scope>
    <source>
        <strain evidence="2">cv. E1</strain>
        <tissue evidence="1">Leaf</tissue>
    </source>
</reference>
<dbReference type="OrthoDB" id="10365901at2759"/>
<comment type="caution">
    <text evidence="1">The sequence shown here is derived from an EMBL/GenBank/DDBJ whole genome shotgun (WGS) entry which is preliminary data.</text>
</comment>
<proteinExistence type="predicted"/>
<dbReference type="Proteomes" id="UP000828251">
    <property type="component" value="Unassembled WGS sequence"/>
</dbReference>
<evidence type="ECO:0000313" key="1">
    <source>
        <dbReference type="EMBL" id="KAH1080328.1"/>
    </source>
</evidence>
<organism evidence="1 2">
    <name type="scientific">Gossypium stocksii</name>
    <dbReference type="NCBI Taxonomy" id="47602"/>
    <lineage>
        <taxon>Eukaryota</taxon>
        <taxon>Viridiplantae</taxon>
        <taxon>Streptophyta</taxon>
        <taxon>Embryophyta</taxon>
        <taxon>Tracheophyta</taxon>
        <taxon>Spermatophyta</taxon>
        <taxon>Magnoliopsida</taxon>
        <taxon>eudicotyledons</taxon>
        <taxon>Gunneridae</taxon>
        <taxon>Pentapetalae</taxon>
        <taxon>rosids</taxon>
        <taxon>malvids</taxon>
        <taxon>Malvales</taxon>
        <taxon>Malvaceae</taxon>
        <taxon>Malvoideae</taxon>
        <taxon>Gossypium</taxon>
    </lineage>
</organism>
<dbReference type="EMBL" id="JAIQCV010000007">
    <property type="protein sequence ID" value="KAH1080328.1"/>
    <property type="molecule type" value="Genomic_DNA"/>
</dbReference>
<keyword evidence="2" id="KW-1185">Reference proteome</keyword>
<accession>A0A9D3VBQ6</accession>
<dbReference type="AlphaFoldDB" id="A0A9D3VBQ6"/>
<sequence>MIPRTLATWRWIEKKRPPVTFKDKLVTIESQWEVRVHTPRLANMAADHMASVSAEEPVGLLVFDTPPGSVLSRTVHLAPHKESSQGLSHNRKEILKEMVNETGQGSSLETMTAE</sequence>
<gene>
    <name evidence="1" type="ORF">J1N35_020089</name>
</gene>
<evidence type="ECO:0000313" key="2">
    <source>
        <dbReference type="Proteomes" id="UP000828251"/>
    </source>
</evidence>
<protein>
    <submittedName>
        <fullName evidence="1">Uncharacterized protein</fullName>
    </submittedName>
</protein>
<name>A0A9D3VBQ6_9ROSI</name>